<keyword evidence="3" id="KW-0238">DNA-binding</keyword>
<dbReference type="AlphaFoldDB" id="A0A0C6EWN5"/>
<reference evidence="7" key="2">
    <citation type="submission" date="2015-01" db="EMBL/GenBank/DDBJ databases">
        <title>Complete genome sequence of Methylobacterium aquaticum strain 22A.</title>
        <authorList>
            <person name="Tani A."/>
            <person name="Ogura Y."/>
            <person name="Hayashi T."/>
        </authorList>
    </citation>
    <scope>NUCLEOTIDE SEQUENCE [LARGE SCALE GENOMIC DNA]</scope>
    <source>
        <strain evidence="7">MA-22A</strain>
    </source>
</reference>
<protein>
    <submittedName>
        <fullName evidence="6">Integrase</fullName>
    </submittedName>
</protein>
<dbReference type="PANTHER" id="PTHR30349">
    <property type="entry name" value="PHAGE INTEGRASE-RELATED"/>
    <property type="match status" value="1"/>
</dbReference>
<dbReference type="GO" id="GO:0015074">
    <property type="term" value="P:DNA integration"/>
    <property type="evidence" value="ECO:0007669"/>
    <property type="project" value="UniProtKB-KW"/>
</dbReference>
<dbReference type="InterPro" id="IPR010998">
    <property type="entry name" value="Integrase_recombinase_N"/>
</dbReference>
<evidence type="ECO:0000256" key="4">
    <source>
        <dbReference type="ARBA" id="ARBA00023172"/>
    </source>
</evidence>
<dbReference type="RefSeq" id="WP_060845990.1">
    <property type="nucleotide sequence ID" value="NZ_AP014704.1"/>
</dbReference>
<evidence type="ECO:0000313" key="7">
    <source>
        <dbReference type="Proteomes" id="UP000061432"/>
    </source>
</evidence>
<dbReference type="Gene3D" id="1.10.150.130">
    <property type="match status" value="1"/>
</dbReference>
<dbReference type="PANTHER" id="PTHR30349:SF41">
    <property type="entry name" value="INTEGRASE_RECOMBINASE PROTEIN MJ0367-RELATED"/>
    <property type="match status" value="1"/>
</dbReference>
<dbReference type="InterPro" id="IPR050090">
    <property type="entry name" value="Tyrosine_recombinase_XerCD"/>
</dbReference>
<dbReference type="GO" id="GO:0006310">
    <property type="term" value="P:DNA recombination"/>
    <property type="evidence" value="ECO:0007669"/>
    <property type="project" value="UniProtKB-KW"/>
</dbReference>
<dbReference type="PATRIC" id="fig|270351.10.peg.1050"/>
<evidence type="ECO:0000259" key="5">
    <source>
        <dbReference type="PROSITE" id="PS51898"/>
    </source>
</evidence>
<comment type="similarity">
    <text evidence="1">Belongs to the 'phage' integrase family.</text>
</comment>
<dbReference type="Gene3D" id="1.10.443.10">
    <property type="entry name" value="Intergrase catalytic core"/>
    <property type="match status" value="1"/>
</dbReference>
<dbReference type="Proteomes" id="UP000061432">
    <property type="component" value="Chromosome"/>
</dbReference>
<accession>A0A0C6EWN5</accession>
<evidence type="ECO:0000256" key="1">
    <source>
        <dbReference type="ARBA" id="ARBA00008857"/>
    </source>
</evidence>
<feature type="domain" description="Tyr recombinase" evidence="5">
    <location>
        <begin position="238"/>
        <end position="434"/>
    </location>
</feature>
<dbReference type="STRING" id="270351.Maq22A_c05520"/>
<keyword evidence="4" id="KW-0233">DNA recombination</keyword>
<evidence type="ECO:0000256" key="2">
    <source>
        <dbReference type="ARBA" id="ARBA00022908"/>
    </source>
</evidence>
<dbReference type="PROSITE" id="PS51898">
    <property type="entry name" value="TYR_RECOMBINASE"/>
    <property type="match status" value="1"/>
</dbReference>
<dbReference type="InterPro" id="IPR011010">
    <property type="entry name" value="DNA_brk_join_enz"/>
</dbReference>
<dbReference type="OrthoDB" id="102994at2"/>
<organism evidence="6 7">
    <name type="scientific">Methylobacterium aquaticum</name>
    <dbReference type="NCBI Taxonomy" id="270351"/>
    <lineage>
        <taxon>Bacteria</taxon>
        <taxon>Pseudomonadati</taxon>
        <taxon>Pseudomonadota</taxon>
        <taxon>Alphaproteobacteria</taxon>
        <taxon>Hyphomicrobiales</taxon>
        <taxon>Methylobacteriaceae</taxon>
        <taxon>Methylobacterium</taxon>
    </lineage>
</organism>
<sequence>MRPPGNVPDERFQLFQRKGSAKWQMRFSIRGQGQLKRSLDTDDLREAQRRAEAIWYEATYRAQQGLTARAHTFESVAEEYIAQILREVERGERRADQGKSEPAVIRRYFVGYFGQKPVDAVSEADLERYAEWRRTYWTEGPGKLVTHIEYERGGHRLRRPVRRSAPSLSRQRGELVVLRQLLRWASRQGYLKTPPEVTIKARRTPDNRRPSFEPHEFARLQEVSLSRLVDPIMDGSGAMVEASDKRRWRIKRLDDHTRRDRTLLHAYVMIGAFSGLRPTEMYNLTWGDVLGYRAGRGKPVDQRDIRLQVRGKGKSGKAIPQKAAIPWFDTLWMLFERSMGREPVDADPVFASEQGKRITSVANGFTELLKAAGLERDHRGIKRTPYSLRHFYISEQLANGSEVLDVARNCRTSLAMIDKHYGQVRLERVVDRLRPDWTRV</sequence>
<dbReference type="InterPro" id="IPR013762">
    <property type="entry name" value="Integrase-like_cat_sf"/>
</dbReference>
<dbReference type="CDD" id="cd00397">
    <property type="entry name" value="DNA_BRE_C"/>
    <property type="match status" value="1"/>
</dbReference>
<proteinExistence type="inferred from homology"/>
<reference evidence="6 7" key="1">
    <citation type="journal article" date="2015" name="Genome Announc.">
        <title>Complete Genome Sequence of Methylobacterium aquaticum Strain 22A, Isolated from Racomitrium japonicum Moss.</title>
        <authorList>
            <person name="Tani A."/>
            <person name="Ogura Y."/>
            <person name="Hayashi T."/>
            <person name="Kimbara K."/>
        </authorList>
    </citation>
    <scope>NUCLEOTIDE SEQUENCE [LARGE SCALE GENOMIC DNA]</scope>
    <source>
        <strain evidence="6 7">MA-22A</strain>
    </source>
</reference>
<dbReference type="EMBL" id="AP014704">
    <property type="protein sequence ID" value="BAQ44486.1"/>
    <property type="molecule type" value="Genomic_DNA"/>
</dbReference>
<dbReference type="KEGG" id="maqu:Maq22A_c05520"/>
<gene>
    <name evidence="6" type="ORF">Maq22A_c05520</name>
</gene>
<keyword evidence="2" id="KW-0229">DNA integration</keyword>
<dbReference type="GO" id="GO:0003677">
    <property type="term" value="F:DNA binding"/>
    <property type="evidence" value="ECO:0007669"/>
    <property type="project" value="UniProtKB-KW"/>
</dbReference>
<evidence type="ECO:0000313" key="6">
    <source>
        <dbReference type="EMBL" id="BAQ44486.1"/>
    </source>
</evidence>
<dbReference type="InterPro" id="IPR002104">
    <property type="entry name" value="Integrase_catalytic"/>
</dbReference>
<evidence type="ECO:0000256" key="3">
    <source>
        <dbReference type="ARBA" id="ARBA00023125"/>
    </source>
</evidence>
<dbReference type="SUPFAM" id="SSF56349">
    <property type="entry name" value="DNA breaking-rejoining enzymes"/>
    <property type="match status" value="1"/>
</dbReference>
<name>A0A0C6EWN5_9HYPH</name>